<dbReference type="Pfam" id="PF00472">
    <property type="entry name" value="RF-1"/>
    <property type="match status" value="1"/>
</dbReference>
<dbReference type="GO" id="GO:0003747">
    <property type="term" value="F:translation release factor activity"/>
    <property type="evidence" value="ECO:0007669"/>
    <property type="project" value="InterPro"/>
</dbReference>
<sequence>MLRDDSSLAEEVRQEILECDQDLRALEGAIVREMIPRDQSDDHSAVLEVRAAAGGTESSLFTSEMFAMYQKYAAYRKWGFETLSVSESELGGYKQASASVTGTGVYGRLKYEAGVHRVQRVPATETHGRLHTSTMSVAVLPQPRDIEVVLNTNDIKVDTFRAAGAGGQHVNTTDSAVRLTHKPTGIVVSIQDQRSQHQNKAKAMKLLQALIYEQQRKTAVEERDEKRRQQIGSGERSERIRTYNFPQDRVTEHRLGVTVWGVAGFMSGTDSLDNLLEQLSAHDLQENLTRLME</sequence>
<evidence type="ECO:0000259" key="5">
    <source>
        <dbReference type="PROSITE" id="PS00745"/>
    </source>
</evidence>
<dbReference type="SMART" id="SM00937">
    <property type="entry name" value="PCRF"/>
    <property type="match status" value="1"/>
</dbReference>
<dbReference type="FunFam" id="3.30.160.20:FF:000004">
    <property type="entry name" value="Peptide chain release factor 1"/>
    <property type="match status" value="1"/>
</dbReference>
<protein>
    <submittedName>
        <fullName evidence="6">Peptide chain release factor 1</fullName>
    </submittedName>
</protein>
<keyword evidence="3" id="KW-0648">Protein biosynthesis</keyword>
<dbReference type="Gene3D" id="3.30.160.20">
    <property type="match status" value="1"/>
</dbReference>
<dbReference type="Pfam" id="PF03462">
    <property type="entry name" value="PCRF"/>
    <property type="match status" value="1"/>
</dbReference>
<accession>A0AA35TMN6</accession>
<evidence type="ECO:0000313" key="7">
    <source>
        <dbReference type="Proteomes" id="UP001174909"/>
    </source>
</evidence>
<organism evidence="6 7">
    <name type="scientific">Geodia barretti</name>
    <name type="common">Barrett's horny sponge</name>
    <dbReference type="NCBI Taxonomy" id="519541"/>
    <lineage>
        <taxon>Eukaryota</taxon>
        <taxon>Metazoa</taxon>
        <taxon>Porifera</taxon>
        <taxon>Demospongiae</taxon>
        <taxon>Heteroscleromorpha</taxon>
        <taxon>Tetractinellida</taxon>
        <taxon>Astrophorina</taxon>
        <taxon>Geodiidae</taxon>
        <taxon>Geodia</taxon>
    </lineage>
</organism>
<dbReference type="InterPro" id="IPR045853">
    <property type="entry name" value="Pep_chain_release_fac_I_sf"/>
</dbReference>
<dbReference type="PANTHER" id="PTHR43804">
    <property type="entry name" value="LD18447P"/>
    <property type="match status" value="1"/>
</dbReference>
<dbReference type="InterPro" id="IPR050057">
    <property type="entry name" value="Prokaryotic/Mito_RF"/>
</dbReference>
<proteinExistence type="inferred from homology"/>
<dbReference type="EMBL" id="CASHTH010003863">
    <property type="protein sequence ID" value="CAI8050401.1"/>
    <property type="molecule type" value="Genomic_DNA"/>
</dbReference>
<evidence type="ECO:0000313" key="6">
    <source>
        <dbReference type="EMBL" id="CAI8050401.1"/>
    </source>
</evidence>
<dbReference type="InterPro" id="IPR000352">
    <property type="entry name" value="Pep_chain_release_fac_I"/>
</dbReference>
<feature type="region of interest" description="Disordered" evidence="4">
    <location>
        <begin position="218"/>
        <end position="240"/>
    </location>
</feature>
<evidence type="ECO:0000256" key="4">
    <source>
        <dbReference type="SAM" id="MobiDB-lite"/>
    </source>
</evidence>
<comment type="caution">
    <text evidence="6">The sequence shown here is derived from an EMBL/GenBank/DDBJ whole genome shotgun (WGS) entry which is preliminary data.</text>
</comment>
<dbReference type="FunFam" id="3.30.70.1660:FF:000002">
    <property type="entry name" value="Peptide chain release factor 1"/>
    <property type="match status" value="1"/>
</dbReference>
<reference evidence="6" key="1">
    <citation type="submission" date="2023-03" db="EMBL/GenBank/DDBJ databases">
        <authorList>
            <person name="Steffen K."/>
            <person name="Cardenas P."/>
        </authorList>
    </citation>
    <scope>NUCLEOTIDE SEQUENCE</scope>
</reference>
<dbReference type="Gene3D" id="3.30.70.1660">
    <property type="match status" value="2"/>
</dbReference>
<evidence type="ECO:0000256" key="1">
    <source>
        <dbReference type="ARBA" id="ARBA00010835"/>
    </source>
</evidence>
<keyword evidence="7" id="KW-1185">Reference proteome</keyword>
<keyword evidence="2" id="KW-0488">Methylation</keyword>
<dbReference type="SUPFAM" id="SSF75620">
    <property type="entry name" value="Release factor"/>
    <property type="match status" value="1"/>
</dbReference>
<feature type="domain" description="Prokaryotic-type class I peptide chain release factors" evidence="5">
    <location>
        <begin position="161"/>
        <end position="177"/>
    </location>
</feature>
<dbReference type="GO" id="GO:0005737">
    <property type="term" value="C:cytoplasm"/>
    <property type="evidence" value="ECO:0007669"/>
    <property type="project" value="UniProtKB-ARBA"/>
</dbReference>
<comment type="similarity">
    <text evidence="1">Belongs to the prokaryotic/mitochondrial release factor family.</text>
</comment>
<gene>
    <name evidence="6" type="ORF">GBAR_LOCUS27683</name>
</gene>
<dbReference type="PROSITE" id="PS00745">
    <property type="entry name" value="RF_PROK_I"/>
    <property type="match status" value="1"/>
</dbReference>
<dbReference type="Proteomes" id="UP001174909">
    <property type="component" value="Unassembled WGS sequence"/>
</dbReference>
<evidence type="ECO:0000256" key="3">
    <source>
        <dbReference type="ARBA" id="ARBA00022917"/>
    </source>
</evidence>
<evidence type="ECO:0000256" key="2">
    <source>
        <dbReference type="ARBA" id="ARBA00022481"/>
    </source>
</evidence>
<name>A0AA35TMN6_GEOBA</name>
<dbReference type="AlphaFoldDB" id="A0AA35TMN6"/>
<feature type="compositionally biased region" description="Basic and acidic residues" evidence="4">
    <location>
        <begin position="218"/>
        <end position="228"/>
    </location>
</feature>
<dbReference type="PANTHER" id="PTHR43804:SF7">
    <property type="entry name" value="LD18447P"/>
    <property type="match status" value="1"/>
</dbReference>
<dbReference type="InterPro" id="IPR005139">
    <property type="entry name" value="PCRF"/>
</dbReference>